<keyword evidence="2" id="KW-0488">Methylation</keyword>
<dbReference type="GO" id="GO:0016020">
    <property type="term" value="C:membrane"/>
    <property type="evidence" value="ECO:0007669"/>
    <property type="project" value="UniProtKB-SubCell"/>
</dbReference>
<evidence type="ECO:0000313" key="7">
    <source>
        <dbReference type="EMBL" id="OGI64956.1"/>
    </source>
</evidence>
<dbReference type="NCBIfam" id="TIGR02532">
    <property type="entry name" value="IV_pilin_GFxxxE"/>
    <property type="match status" value="1"/>
</dbReference>
<evidence type="ECO:0000256" key="4">
    <source>
        <dbReference type="ARBA" id="ARBA00022989"/>
    </source>
</evidence>
<dbReference type="InterPro" id="IPR002416">
    <property type="entry name" value="T2SS_protein-GspH"/>
</dbReference>
<evidence type="ECO:0000256" key="5">
    <source>
        <dbReference type="ARBA" id="ARBA00023136"/>
    </source>
</evidence>
<dbReference type="GO" id="GO:0015627">
    <property type="term" value="C:type II protein secretion system complex"/>
    <property type="evidence" value="ECO:0007669"/>
    <property type="project" value="InterPro"/>
</dbReference>
<dbReference type="AlphaFoldDB" id="A0A1F6V649"/>
<sequence length="152" mass="16167">MKKIVKNKGFTLIEILVVIAIIAILAAIVLVAINPAKRFQDARNTQRRANVESILSAVQQNMVDNKGIFTCAGPGAIPAVATVMEDTGGYDIAECISAYLLVLPVDPQNGSWTDDDNYDTDYTIKQDATTKQVTINAPSAPGDGGGTISVTR</sequence>
<organism evidence="7 8">
    <name type="scientific">Candidatus Nomurabacteria bacterium RIFCSPHIGHO2_01_FULL_40_24b</name>
    <dbReference type="NCBI Taxonomy" id="1801739"/>
    <lineage>
        <taxon>Bacteria</taxon>
        <taxon>Candidatus Nomuraibacteriota</taxon>
    </lineage>
</organism>
<evidence type="ECO:0000313" key="8">
    <source>
        <dbReference type="Proteomes" id="UP000177370"/>
    </source>
</evidence>
<evidence type="ECO:0008006" key="9">
    <source>
        <dbReference type="Google" id="ProtNLM"/>
    </source>
</evidence>
<comment type="subcellular location">
    <subcellularLocation>
        <location evidence="1">Membrane</location>
        <topology evidence="1">Single-pass membrane protein</topology>
    </subcellularLocation>
</comment>
<dbReference type="Gene3D" id="3.30.700.10">
    <property type="entry name" value="Glycoprotein, Type 4 Pilin"/>
    <property type="match status" value="1"/>
</dbReference>
<dbReference type="Proteomes" id="UP000177370">
    <property type="component" value="Unassembled WGS sequence"/>
</dbReference>
<dbReference type="InterPro" id="IPR045584">
    <property type="entry name" value="Pilin-like"/>
</dbReference>
<dbReference type="PANTHER" id="PTHR30093:SF43">
    <property type="entry name" value="SLR2015 PROTEIN"/>
    <property type="match status" value="1"/>
</dbReference>
<feature type="transmembrane region" description="Helical" evidence="6">
    <location>
        <begin position="12"/>
        <end position="33"/>
    </location>
</feature>
<evidence type="ECO:0000256" key="1">
    <source>
        <dbReference type="ARBA" id="ARBA00004167"/>
    </source>
</evidence>
<dbReference type="PANTHER" id="PTHR30093">
    <property type="entry name" value="GENERAL SECRETION PATHWAY PROTEIN G"/>
    <property type="match status" value="1"/>
</dbReference>
<protein>
    <recommendedName>
        <fullName evidence="9">Type II secretion system protein GspG C-terminal domain-containing protein</fullName>
    </recommendedName>
</protein>
<dbReference type="EMBL" id="MFTP01000024">
    <property type="protein sequence ID" value="OGI64956.1"/>
    <property type="molecule type" value="Genomic_DNA"/>
</dbReference>
<evidence type="ECO:0000256" key="6">
    <source>
        <dbReference type="SAM" id="Phobius"/>
    </source>
</evidence>
<keyword evidence="3 6" id="KW-0812">Transmembrane</keyword>
<gene>
    <name evidence="7" type="ORF">A2647_02030</name>
</gene>
<keyword evidence="5 6" id="KW-0472">Membrane</keyword>
<dbReference type="GO" id="GO:0015628">
    <property type="term" value="P:protein secretion by the type II secretion system"/>
    <property type="evidence" value="ECO:0007669"/>
    <property type="project" value="InterPro"/>
</dbReference>
<dbReference type="PROSITE" id="PS00409">
    <property type="entry name" value="PROKAR_NTER_METHYL"/>
    <property type="match status" value="1"/>
</dbReference>
<proteinExistence type="predicted"/>
<keyword evidence="4 6" id="KW-1133">Transmembrane helix</keyword>
<name>A0A1F6V649_9BACT</name>
<dbReference type="PRINTS" id="PR00885">
    <property type="entry name" value="BCTERIALGSPH"/>
</dbReference>
<dbReference type="InterPro" id="IPR012902">
    <property type="entry name" value="N_methyl_site"/>
</dbReference>
<comment type="caution">
    <text evidence="7">The sequence shown here is derived from an EMBL/GenBank/DDBJ whole genome shotgun (WGS) entry which is preliminary data.</text>
</comment>
<dbReference type="SUPFAM" id="SSF54523">
    <property type="entry name" value="Pili subunits"/>
    <property type="match status" value="1"/>
</dbReference>
<reference evidence="7 8" key="1">
    <citation type="journal article" date="2016" name="Nat. Commun.">
        <title>Thousands of microbial genomes shed light on interconnected biogeochemical processes in an aquifer system.</title>
        <authorList>
            <person name="Anantharaman K."/>
            <person name="Brown C.T."/>
            <person name="Hug L.A."/>
            <person name="Sharon I."/>
            <person name="Castelle C.J."/>
            <person name="Probst A.J."/>
            <person name="Thomas B.C."/>
            <person name="Singh A."/>
            <person name="Wilkins M.J."/>
            <person name="Karaoz U."/>
            <person name="Brodie E.L."/>
            <person name="Williams K.H."/>
            <person name="Hubbard S.S."/>
            <person name="Banfield J.F."/>
        </authorList>
    </citation>
    <scope>NUCLEOTIDE SEQUENCE [LARGE SCALE GENOMIC DNA]</scope>
</reference>
<dbReference type="Pfam" id="PF07963">
    <property type="entry name" value="N_methyl"/>
    <property type="match status" value="1"/>
</dbReference>
<accession>A0A1F6V649</accession>
<evidence type="ECO:0000256" key="3">
    <source>
        <dbReference type="ARBA" id="ARBA00022692"/>
    </source>
</evidence>
<evidence type="ECO:0000256" key="2">
    <source>
        <dbReference type="ARBA" id="ARBA00022481"/>
    </source>
</evidence>